<keyword evidence="2" id="KW-0479">Metal-binding</keyword>
<protein>
    <recommendedName>
        <fullName evidence="11">B box-type domain-containing protein</fullName>
    </recommendedName>
</protein>
<dbReference type="PANTHER" id="PTHR31832:SF52">
    <property type="entry name" value="B-BOX ZINC FINGER PROTEIN 21"/>
    <property type="match status" value="1"/>
</dbReference>
<comment type="subcellular location">
    <subcellularLocation>
        <location evidence="1">Nucleus</location>
    </subcellularLocation>
</comment>
<gene>
    <name evidence="12" type="ORF">ZIOFF_065163</name>
</gene>
<dbReference type="InterPro" id="IPR000315">
    <property type="entry name" value="Znf_B-box"/>
</dbReference>
<keyword evidence="3" id="KW-0677">Repeat</keyword>
<organism evidence="12 13">
    <name type="scientific">Zingiber officinale</name>
    <name type="common">Ginger</name>
    <name type="synonym">Amomum zingiber</name>
    <dbReference type="NCBI Taxonomy" id="94328"/>
    <lineage>
        <taxon>Eukaryota</taxon>
        <taxon>Viridiplantae</taxon>
        <taxon>Streptophyta</taxon>
        <taxon>Embryophyta</taxon>
        <taxon>Tracheophyta</taxon>
        <taxon>Spermatophyta</taxon>
        <taxon>Magnoliopsida</taxon>
        <taxon>Liliopsida</taxon>
        <taxon>Zingiberales</taxon>
        <taxon>Zingiberaceae</taxon>
        <taxon>Zingiber</taxon>
    </lineage>
</organism>
<accession>A0A8J5EZN7</accession>
<keyword evidence="13" id="KW-1185">Reference proteome</keyword>
<dbReference type="GO" id="GO:0005634">
    <property type="term" value="C:nucleus"/>
    <property type="evidence" value="ECO:0007669"/>
    <property type="project" value="UniProtKB-SubCell"/>
</dbReference>
<dbReference type="PANTHER" id="PTHR31832">
    <property type="entry name" value="B-BOX ZINC FINGER PROTEIN 22"/>
    <property type="match status" value="1"/>
</dbReference>
<keyword evidence="8" id="KW-0539">Nucleus</keyword>
<dbReference type="Proteomes" id="UP000734854">
    <property type="component" value="Unassembled WGS sequence"/>
</dbReference>
<evidence type="ECO:0000256" key="4">
    <source>
        <dbReference type="ARBA" id="ARBA00022771"/>
    </source>
</evidence>
<proteinExistence type="predicted"/>
<evidence type="ECO:0000256" key="1">
    <source>
        <dbReference type="ARBA" id="ARBA00004123"/>
    </source>
</evidence>
<keyword evidence="7" id="KW-0804">Transcription</keyword>
<dbReference type="InterPro" id="IPR051979">
    <property type="entry name" value="B-box_zinc_finger"/>
</dbReference>
<dbReference type="InterPro" id="IPR049808">
    <property type="entry name" value="CONSTANS-like_Bbox1"/>
</dbReference>
<evidence type="ECO:0000313" key="13">
    <source>
        <dbReference type="Proteomes" id="UP000734854"/>
    </source>
</evidence>
<dbReference type="CDD" id="cd19821">
    <property type="entry name" value="Bbox1_BBX-like"/>
    <property type="match status" value="1"/>
</dbReference>
<dbReference type="SMART" id="SM00336">
    <property type="entry name" value="BBOX"/>
    <property type="match status" value="1"/>
</dbReference>
<dbReference type="GO" id="GO:0008270">
    <property type="term" value="F:zinc ion binding"/>
    <property type="evidence" value="ECO:0007669"/>
    <property type="project" value="UniProtKB-KW"/>
</dbReference>
<sequence length="241" mass="26055">MPATARSTTPTRSPASTAASRSRPPTFASCDICQAKRGFLFCKEDRAILCKGCDANVHGANYLTIKHNRRKRSDFCSSSERVASVPARQRGGSNGSEICEVGTAGDAAPSTVSPCRHRTRRQVSTSVGAKKKFTVPEISTAPIPAKKSMHRFGTCDCMWKKRLNSPRPLVAHRHLSLVADHCHLRPSHVLSLPTAHPPLLARYCHLRCSLPLLTVATTTSAAHCRPLPTATAATSGRHEDS</sequence>
<evidence type="ECO:0000256" key="6">
    <source>
        <dbReference type="ARBA" id="ARBA00023015"/>
    </source>
</evidence>
<evidence type="ECO:0000313" key="12">
    <source>
        <dbReference type="EMBL" id="KAG6475932.1"/>
    </source>
</evidence>
<reference evidence="12 13" key="1">
    <citation type="submission" date="2020-08" db="EMBL/GenBank/DDBJ databases">
        <title>Plant Genome Project.</title>
        <authorList>
            <person name="Zhang R.-G."/>
        </authorList>
    </citation>
    <scope>NUCLEOTIDE SEQUENCE [LARGE SCALE GENOMIC DNA]</scope>
    <source>
        <tissue evidence="12">Rhizome</tissue>
    </source>
</reference>
<evidence type="ECO:0000256" key="5">
    <source>
        <dbReference type="ARBA" id="ARBA00022833"/>
    </source>
</evidence>
<evidence type="ECO:0000256" key="9">
    <source>
        <dbReference type="PROSITE-ProRule" id="PRU00024"/>
    </source>
</evidence>
<evidence type="ECO:0000259" key="11">
    <source>
        <dbReference type="PROSITE" id="PS50119"/>
    </source>
</evidence>
<dbReference type="EMBL" id="JACMSC010000018">
    <property type="protein sequence ID" value="KAG6475932.1"/>
    <property type="molecule type" value="Genomic_DNA"/>
</dbReference>
<feature type="region of interest" description="Disordered" evidence="10">
    <location>
        <begin position="1"/>
        <end position="25"/>
    </location>
</feature>
<evidence type="ECO:0000256" key="10">
    <source>
        <dbReference type="SAM" id="MobiDB-lite"/>
    </source>
</evidence>
<keyword evidence="4 9" id="KW-0863">Zinc-finger</keyword>
<evidence type="ECO:0000256" key="8">
    <source>
        <dbReference type="ARBA" id="ARBA00023242"/>
    </source>
</evidence>
<evidence type="ECO:0000256" key="7">
    <source>
        <dbReference type="ARBA" id="ARBA00023163"/>
    </source>
</evidence>
<keyword evidence="5" id="KW-0862">Zinc</keyword>
<keyword evidence="6" id="KW-0805">Transcription regulation</keyword>
<evidence type="ECO:0000256" key="2">
    <source>
        <dbReference type="ARBA" id="ARBA00022723"/>
    </source>
</evidence>
<evidence type="ECO:0000256" key="3">
    <source>
        <dbReference type="ARBA" id="ARBA00022737"/>
    </source>
</evidence>
<feature type="domain" description="B box-type" evidence="11">
    <location>
        <begin position="30"/>
        <end position="72"/>
    </location>
</feature>
<dbReference type="GO" id="GO:0009640">
    <property type="term" value="P:photomorphogenesis"/>
    <property type="evidence" value="ECO:0007669"/>
    <property type="project" value="TreeGrafter"/>
</dbReference>
<dbReference type="AlphaFoldDB" id="A0A8J5EZN7"/>
<comment type="caution">
    <text evidence="12">The sequence shown here is derived from an EMBL/GenBank/DDBJ whole genome shotgun (WGS) entry which is preliminary data.</text>
</comment>
<dbReference type="GO" id="GO:0006355">
    <property type="term" value="P:regulation of DNA-templated transcription"/>
    <property type="evidence" value="ECO:0007669"/>
    <property type="project" value="TreeGrafter"/>
</dbReference>
<dbReference type="PROSITE" id="PS50119">
    <property type="entry name" value="ZF_BBOX"/>
    <property type="match status" value="1"/>
</dbReference>
<name>A0A8J5EZN7_ZINOF</name>